<name>S9TGJ0_MAGFU</name>
<gene>
    <name evidence="1" type="ORF">K678_11121</name>
</gene>
<dbReference type="OrthoDB" id="7343447at2"/>
<evidence type="ECO:0000313" key="1">
    <source>
        <dbReference type="EMBL" id="EPY01406.1"/>
    </source>
</evidence>
<dbReference type="EMBL" id="AQPH01000041">
    <property type="protein sequence ID" value="EPY01406.1"/>
    <property type="molecule type" value="Genomic_DNA"/>
</dbReference>
<dbReference type="RefSeq" id="WP_021132537.1">
    <property type="nucleotide sequence ID" value="NZ_AQPH01000041.1"/>
</dbReference>
<dbReference type="Proteomes" id="UP000015350">
    <property type="component" value="Unassembled WGS sequence"/>
</dbReference>
<protein>
    <submittedName>
        <fullName evidence="1">Uncharacterized protein</fullName>
    </submittedName>
</protein>
<evidence type="ECO:0000313" key="2">
    <source>
        <dbReference type="Proteomes" id="UP000015350"/>
    </source>
</evidence>
<dbReference type="STRING" id="1316936.K678_11121"/>
<organism evidence="1 2">
    <name type="scientific">Magnetospirillum fulvum MGU-K5</name>
    <dbReference type="NCBI Taxonomy" id="1316936"/>
    <lineage>
        <taxon>Bacteria</taxon>
        <taxon>Pseudomonadati</taxon>
        <taxon>Pseudomonadota</taxon>
        <taxon>Alphaproteobacteria</taxon>
        <taxon>Rhodospirillales</taxon>
        <taxon>Rhodospirillaceae</taxon>
        <taxon>Magnetospirillum</taxon>
    </lineage>
</organism>
<comment type="caution">
    <text evidence="1">The sequence shown here is derived from an EMBL/GenBank/DDBJ whole genome shotgun (WGS) entry which is preliminary data.</text>
</comment>
<accession>S9TGJ0</accession>
<reference evidence="1 2" key="1">
    <citation type="submission" date="2013-04" db="EMBL/GenBank/DDBJ databases">
        <authorList>
            <person name="Kuznetsov B."/>
            <person name="Ivanovsky R."/>
        </authorList>
    </citation>
    <scope>NUCLEOTIDE SEQUENCE [LARGE SCALE GENOMIC DNA]</scope>
    <source>
        <strain evidence="1 2">MGU-K5</strain>
    </source>
</reference>
<proteinExistence type="predicted"/>
<dbReference type="AlphaFoldDB" id="S9TGJ0"/>
<dbReference type="eggNOG" id="ENOG5033XYU">
    <property type="taxonomic scope" value="Bacteria"/>
</dbReference>
<sequence>MPVRIWLAMLLVFSAIVLGQPGKALADQRALSALAPGLPGLGTRLEDVRTMALPEGLRLICDADEETLKLADPQLLKRQNGRDSSRVKLCTVVGPGTGAGWDLASIPSLAGPARLWLLFVEQGGGGRHRLARASLWAHRDGWDKVATSLTDLLGQPDAGGDSLLIWEDEQHETLMFLDPKNPDEFAVAVADRRLRKLLKSPGFSNRPD</sequence>